<evidence type="ECO:0000313" key="3">
    <source>
        <dbReference type="EMBL" id="PSB92273.1"/>
    </source>
</evidence>
<feature type="binding site" evidence="2">
    <location>
        <position position="125"/>
    </location>
    <ligand>
        <name>substrate</name>
    </ligand>
</feature>
<feature type="binding site" evidence="2">
    <location>
        <begin position="98"/>
        <end position="101"/>
    </location>
    <ligand>
        <name>substrate</name>
    </ligand>
</feature>
<dbReference type="NCBIfam" id="TIGR00021">
    <property type="entry name" value="rpiA"/>
    <property type="match status" value="1"/>
</dbReference>
<dbReference type="PANTHER" id="PTHR11934">
    <property type="entry name" value="RIBOSE-5-PHOSPHATE ISOMERASE"/>
    <property type="match status" value="1"/>
</dbReference>
<comment type="subunit">
    <text evidence="2">Homodimer.</text>
</comment>
<comment type="catalytic activity">
    <reaction evidence="2">
        <text>aldehydo-D-ribose 5-phosphate = D-ribulose 5-phosphate</text>
        <dbReference type="Rhea" id="RHEA:14657"/>
        <dbReference type="ChEBI" id="CHEBI:58121"/>
        <dbReference type="ChEBI" id="CHEBI:58273"/>
        <dbReference type="EC" id="5.3.1.6"/>
    </reaction>
</comment>
<dbReference type="EC" id="5.3.1.6" evidence="2"/>
<feature type="binding site" evidence="2">
    <location>
        <begin position="85"/>
        <end position="88"/>
    </location>
    <ligand>
        <name>substrate</name>
    </ligand>
</feature>
<comment type="similarity">
    <text evidence="2">Belongs to the ribose 5-phosphate isomerase family.</text>
</comment>
<evidence type="ECO:0000256" key="1">
    <source>
        <dbReference type="ARBA" id="ARBA00023235"/>
    </source>
</evidence>
<reference evidence="3 4" key="1">
    <citation type="journal article" date="2017" name="Front. Microbiol.">
        <title>Genome of Ca. Pandoraea novymonadis, an Endosymbiotic Bacterium of the Trypanosomatid Novymonas esmeraldas.</title>
        <authorList>
            <person name="Kostygov A.Y."/>
            <person name="Butenko A."/>
            <person name="Nenarokova A."/>
            <person name="Tashyreva D."/>
            <person name="Flegontov P."/>
            <person name="Lukes J."/>
            <person name="Yurchenko V."/>
        </authorList>
    </citation>
    <scope>NUCLEOTIDE SEQUENCE [LARGE SCALE GENOMIC DNA]</scope>
    <source>
        <strain evidence="3 4">E262</strain>
    </source>
</reference>
<dbReference type="Proteomes" id="UP000242660">
    <property type="component" value="Unassembled WGS sequence"/>
</dbReference>
<feature type="active site" description="Proton acceptor" evidence="2">
    <location>
        <position position="107"/>
    </location>
</feature>
<dbReference type="SUPFAM" id="SSF100950">
    <property type="entry name" value="NagB/RpiA/CoA transferase-like"/>
    <property type="match status" value="1"/>
</dbReference>
<dbReference type="Gene3D" id="3.40.50.1360">
    <property type="match status" value="1"/>
</dbReference>
<dbReference type="SUPFAM" id="SSF75445">
    <property type="entry name" value="D-ribose-5-phosphate isomerase (RpiA), lid domain"/>
    <property type="match status" value="1"/>
</dbReference>
<sequence>MTQDEMKRLVGAAAAAYVNQNMPEGITLGVGTGSTANFFIDAIAKHKNRYRGAVSSSDASTARLLHYGIDVFDLNQIDDLPVYVDGADEINELGHMLKGGGGALTREKILASVAKEFVCVVDASKCVSVLGFFPLPVEVIPMARTSVAHALRTLGGMPKIRVRPDGDIYMSDNGCIILDVHRLKIIDPEAFEVAVNQIPGVVTVGLFAHRGADICLMGSVSGVKKIDYRGEMT</sequence>
<feature type="binding site" evidence="2">
    <location>
        <begin position="32"/>
        <end position="35"/>
    </location>
    <ligand>
        <name>substrate</name>
    </ligand>
</feature>
<dbReference type="InterPro" id="IPR004788">
    <property type="entry name" value="Ribose5P_isomerase_type_A"/>
</dbReference>
<comment type="caution">
    <text evidence="3">The sequence shown here is derived from an EMBL/GenBank/DDBJ whole genome shotgun (WGS) entry which is preliminary data.</text>
</comment>
<dbReference type="Gene3D" id="3.30.70.260">
    <property type="match status" value="1"/>
</dbReference>
<dbReference type="HAMAP" id="MF_00170">
    <property type="entry name" value="Rib_5P_isom_A"/>
    <property type="match status" value="1"/>
</dbReference>
<dbReference type="GO" id="GO:0016853">
    <property type="term" value="F:isomerase activity"/>
    <property type="evidence" value="ECO:0007669"/>
    <property type="project" value="UniProtKB-KW"/>
</dbReference>
<organism evidence="3 4">
    <name type="scientific">Candidatus Pandoraea novymonadis</name>
    <dbReference type="NCBI Taxonomy" id="1808959"/>
    <lineage>
        <taxon>Bacteria</taxon>
        <taxon>Pseudomonadati</taxon>
        <taxon>Pseudomonadota</taxon>
        <taxon>Betaproteobacteria</taxon>
        <taxon>Burkholderiales</taxon>
        <taxon>Burkholderiaceae</taxon>
        <taxon>Pandoraea</taxon>
    </lineage>
</organism>
<dbReference type="InterPro" id="IPR020672">
    <property type="entry name" value="Ribose5P_isomerase_typA_subgr"/>
</dbReference>
<dbReference type="EMBL" id="MUHY01000001">
    <property type="protein sequence ID" value="PSB92273.1"/>
    <property type="molecule type" value="Genomic_DNA"/>
</dbReference>
<comment type="function">
    <text evidence="2">Catalyzes the reversible conversion of ribose-5-phosphate to ribulose 5-phosphate.</text>
</comment>
<keyword evidence="1 2" id="KW-0413">Isomerase</keyword>
<name>A0ABX5FEZ9_9BURK</name>
<dbReference type="NCBIfam" id="NF001924">
    <property type="entry name" value="PRK00702.1"/>
    <property type="match status" value="1"/>
</dbReference>
<keyword evidence="4" id="KW-1185">Reference proteome</keyword>
<evidence type="ECO:0000313" key="4">
    <source>
        <dbReference type="Proteomes" id="UP000242660"/>
    </source>
</evidence>
<accession>A0ABX5FEZ9</accession>
<dbReference type="PANTHER" id="PTHR11934:SF0">
    <property type="entry name" value="RIBOSE-5-PHOSPHATE ISOMERASE"/>
    <property type="match status" value="1"/>
</dbReference>
<comment type="pathway">
    <text evidence="2">Carbohydrate degradation; pentose phosphate pathway; D-ribose 5-phosphate from D-ribulose 5-phosphate (non-oxidative stage): step 1/1.</text>
</comment>
<proteinExistence type="inferred from homology"/>
<dbReference type="CDD" id="cd01398">
    <property type="entry name" value="RPI_A"/>
    <property type="match status" value="1"/>
</dbReference>
<dbReference type="Pfam" id="PF06026">
    <property type="entry name" value="Rib_5-P_isom_A"/>
    <property type="match status" value="1"/>
</dbReference>
<dbReference type="InterPro" id="IPR037171">
    <property type="entry name" value="NagB/RpiA_transferase-like"/>
</dbReference>
<dbReference type="RefSeq" id="WP_106182582.1">
    <property type="nucleotide sequence ID" value="NZ_MUHY01000001.1"/>
</dbReference>
<protein>
    <recommendedName>
        <fullName evidence="2">Ribose-5-phosphate isomerase A</fullName>
        <ecNumber evidence="2">5.3.1.6</ecNumber>
    </recommendedName>
    <alternativeName>
        <fullName evidence="2">Phosphoriboisomerase A</fullName>
        <shortName evidence="2">PRI</shortName>
    </alternativeName>
</protein>
<evidence type="ECO:0000256" key="2">
    <source>
        <dbReference type="HAMAP-Rule" id="MF_00170"/>
    </source>
</evidence>
<gene>
    <name evidence="2 3" type="primary">rpiA</name>
    <name evidence="3" type="ORF">BZL35_00509</name>
</gene>